<dbReference type="PANTHER" id="PTHR19965:SF82">
    <property type="entry name" value="THO COMPLEX SUBUNIT 4"/>
    <property type="match status" value="1"/>
</dbReference>
<dbReference type="InterPro" id="IPR051229">
    <property type="entry name" value="ALYREF_mRNA_export"/>
</dbReference>
<feature type="compositionally biased region" description="Basic and acidic residues" evidence="3">
    <location>
        <begin position="304"/>
        <end position="317"/>
    </location>
</feature>
<dbReference type="Gene3D" id="3.30.70.330">
    <property type="match status" value="1"/>
</dbReference>
<feature type="compositionally biased region" description="Basic residues" evidence="3">
    <location>
        <begin position="292"/>
        <end position="303"/>
    </location>
</feature>
<dbReference type="Proteomes" id="UP001360953">
    <property type="component" value="Unassembled WGS sequence"/>
</dbReference>
<evidence type="ECO:0000256" key="1">
    <source>
        <dbReference type="ARBA" id="ARBA00022884"/>
    </source>
</evidence>
<feature type="compositionally biased region" description="Basic and acidic residues" evidence="3">
    <location>
        <begin position="138"/>
        <end position="153"/>
    </location>
</feature>
<evidence type="ECO:0000313" key="5">
    <source>
        <dbReference type="EMBL" id="KAK7536935.1"/>
    </source>
</evidence>
<comment type="caution">
    <text evidence="5">The sequence shown here is derived from an EMBL/GenBank/DDBJ whole genome shotgun (WGS) entry which is preliminary data.</text>
</comment>
<feature type="compositionally biased region" description="Basic and acidic residues" evidence="3">
    <location>
        <begin position="1"/>
        <end position="10"/>
    </location>
</feature>
<dbReference type="SMART" id="SM00360">
    <property type="entry name" value="RRM"/>
    <property type="match status" value="1"/>
</dbReference>
<dbReference type="RefSeq" id="XP_066655086.1">
    <property type="nucleotide sequence ID" value="XM_066795622.1"/>
</dbReference>
<organism evidence="5 6">
    <name type="scientific">Phyllosticta citribraziliensis</name>
    <dbReference type="NCBI Taxonomy" id="989973"/>
    <lineage>
        <taxon>Eukaryota</taxon>
        <taxon>Fungi</taxon>
        <taxon>Dikarya</taxon>
        <taxon>Ascomycota</taxon>
        <taxon>Pezizomycotina</taxon>
        <taxon>Dothideomycetes</taxon>
        <taxon>Dothideomycetes incertae sedis</taxon>
        <taxon>Botryosphaeriales</taxon>
        <taxon>Phyllostictaceae</taxon>
        <taxon>Phyllosticta</taxon>
    </lineage>
</organism>
<keyword evidence="6" id="KW-1185">Reference proteome</keyword>
<dbReference type="EMBL" id="JBBPEH010000006">
    <property type="protein sequence ID" value="KAK7536935.1"/>
    <property type="molecule type" value="Genomic_DNA"/>
</dbReference>
<reference evidence="5 6" key="1">
    <citation type="submission" date="2024-04" db="EMBL/GenBank/DDBJ databases">
        <title>Phyllosticta paracitricarpa is synonymous to the EU quarantine fungus P. citricarpa based on phylogenomic analyses.</title>
        <authorList>
            <consortium name="Lawrence Berkeley National Laboratory"/>
            <person name="Van ingen-buijs V.A."/>
            <person name="Van westerhoven A.C."/>
            <person name="Haridas S."/>
            <person name="Skiadas P."/>
            <person name="Martin F."/>
            <person name="Groenewald J.Z."/>
            <person name="Crous P.W."/>
            <person name="Seidl M.F."/>
        </authorList>
    </citation>
    <scope>NUCLEOTIDE SEQUENCE [LARGE SCALE GENOMIC DNA]</scope>
    <source>
        <strain evidence="5 6">CPC 17464</strain>
    </source>
</reference>
<evidence type="ECO:0000256" key="3">
    <source>
        <dbReference type="SAM" id="MobiDB-lite"/>
    </source>
</evidence>
<evidence type="ECO:0000256" key="2">
    <source>
        <dbReference type="PROSITE-ProRule" id="PRU00176"/>
    </source>
</evidence>
<dbReference type="GeneID" id="92028528"/>
<evidence type="ECO:0000313" key="6">
    <source>
        <dbReference type="Proteomes" id="UP001360953"/>
    </source>
</evidence>
<dbReference type="SUPFAM" id="SSF54928">
    <property type="entry name" value="RNA-binding domain, RBD"/>
    <property type="match status" value="1"/>
</dbReference>
<dbReference type="InterPro" id="IPR025715">
    <property type="entry name" value="FoP_C"/>
</dbReference>
<feature type="region of interest" description="Disordered" evidence="3">
    <location>
        <begin position="224"/>
        <end position="389"/>
    </location>
</feature>
<name>A0ABR1LP40_9PEZI</name>
<dbReference type="Pfam" id="PF13865">
    <property type="entry name" value="FoP_duplication"/>
    <property type="match status" value="1"/>
</dbReference>
<accession>A0ABR1LP40</accession>
<dbReference type="InterPro" id="IPR012677">
    <property type="entry name" value="Nucleotide-bd_a/b_plait_sf"/>
</dbReference>
<gene>
    <name evidence="5" type="ORF">J3D65DRAFT_358768</name>
</gene>
<feature type="domain" description="RRM" evidence="4">
    <location>
        <begin position="156"/>
        <end position="233"/>
    </location>
</feature>
<feature type="compositionally biased region" description="Basic and acidic residues" evidence="3">
    <location>
        <begin position="67"/>
        <end position="82"/>
    </location>
</feature>
<feature type="compositionally biased region" description="Basic residues" evidence="3">
    <location>
        <begin position="83"/>
        <end position="92"/>
    </location>
</feature>
<proteinExistence type="predicted"/>
<dbReference type="Pfam" id="PF00076">
    <property type="entry name" value="RRM_1"/>
    <property type="match status" value="1"/>
</dbReference>
<feature type="compositionally biased region" description="Basic and acidic residues" evidence="3">
    <location>
        <begin position="252"/>
        <end position="273"/>
    </location>
</feature>
<dbReference type="PANTHER" id="PTHR19965">
    <property type="entry name" value="RNA AND EXPORT FACTOR BINDING PROTEIN"/>
    <property type="match status" value="1"/>
</dbReference>
<dbReference type="InterPro" id="IPR035979">
    <property type="entry name" value="RBD_domain_sf"/>
</dbReference>
<dbReference type="CDD" id="cd12418">
    <property type="entry name" value="RRM_Aly_REF_like"/>
    <property type="match status" value="1"/>
</dbReference>
<dbReference type="InterPro" id="IPR000504">
    <property type="entry name" value="RRM_dom"/>
</dbReference>
<feature type="region of interest" description="Disordered" evidence="3">
    <location>
        <begin position="1"/>
        <end position="153"/>
    </location>
</feature>
<dbReference type="SMART" id="SM01218">
    <property type="entry name" value="FoP_duplication"/>
    <property type="match status" value="1"/>
</dbReference>
<evidence type="ECO:0000259" key="4">
    <source>
        <dbReference type="PROSITE" id="PS50102"/>
    </source>
</evidence>
<protein>
    <recommendedName>
        <fullName evidence="4">RRM domain-containing protein</fullName>
    </recommendedName>
</protein>
<feature type="compositionally biased region" description="Basic and acidic residues" evidence="3">
    <location>
        <begin position="93"/>
        <end position="124"/>
    </location>
</feature>
<keyword evidence="1 2" id="KW-0694">RNA-binding</keyword>
<dbReference type="PROSITE" id="PS50102">
    <property type="entry name" value="RRM"/>
    <property type="match status" value="1"/>
</dbReference>
<sequence length="389" mass="43788">MSERQPHLTEQELGLGGGERGQTTAEVMAWRYSGPTRLPSPFDIHNSSQDRHCLASPSSKPPRPCRRIMDRALDDVISDRQRPGPRRGRGRGRPADDYPRDGVRKTSQRDDSRNLERDWVHDRFEDDEPRQASHGRGQRSERLSRRSPDVERESGYKIRVENLHYELTEDDICELFERIGPVENARLMYDRHDRSEGVAYVTYRTLADARVACREYDGANAHGQPIRLSIVPPGPAPRRNPFDTAQRPSRSLFDRIESRDRSLSPERGHRSDVTKPPPAGIDRYVPGESSGRRRSPPPPRRRGGGREPGRRPGERRGGGRGGRSRGDDDGRPAVQGRPRKTQDELDAEMEDYWGVGHDGAADAPVNGSGEVQSAPANPAINDDIEMEVE</sequence>